<comment type="caution">
    <text evidence="8">The sequence shown here is derived from an EMBL/GenBank/DDBJ whole genome shotgun (WGS) entry which is preliminary data.</text>
</comment>
<evidence type="ECO:0000256" key="3">
    <source>
        <dbReference type="ARBA" id="ARBA00010763"/>
    </source>
</evidence>
<sequence>MNVKVDPCAGPGLWSIATAFGSIVAGSRVGGTENVPLARAAGRVTAAPIRSRIPLPRFDQSAMDGYGLHADDVAAGRAGPFPVIGAVRAGGAAAPRLGPGTAVRLLTGAAIPGGVAAVVMEERVAASGGAISLRARLALGDNIRRRGEDVVEGSEIVPAGTRLDARHLGVLAASGCAAVEVVRKVRVGILSTGDELADPGEALALHAVHDSNRPMLIALLAGGSGTVDDLGRVTDDLGRMAGFLAEVHADYDLIVTSGGVSGSDADHSVRAIDVAGGTSRRVALAVKPGKPFAFGAIGACRVVSLPGNPVAAMVGTLLFARPLLDRLSGLDARQPEGLAAIAASDVFHRPGRTEFVPAALVGRSAQGLPLVEKLGKGGSARLAPLVAADGLAVIPADIGDIPAGGPLVFHPFTTDFRL</sequence>
<dbReference type="NCBIfam" id="NF045515">
    <property type="entry name" value="Glp_gephyrin"/>
    <property type="match status" value="1"/>
</dbReference>
<dbReference type="InterPro" id="IPR036425">
    <property type="entry name" value="MoaB/Mog-like_dom_sf"/>
</dbReference>
<evidence type="ECO:0000256" key="1">
    <source>
        <dbReference type="ARBA" id="ARBA00002901"/>
    </source>
</evidence>
<keyword evidence="6" id="KW-0808">Transferase</keyword>
<dbReference type="SUPFAM" id="SSF63882">
    <property type="entry name" value="MoeA N-terminal region -like"/>
    <property type="match status" value="1"/>
</dbReference>
<keyword evidence="6" id="KW-0500">Molybdenum</keyword>
<dbReference type="Pfam" id="PF03454">
    <property type="entry name" value="MoeA_C"/>
    <property type="match status" value="1"/>
</dbReference>
<organism evidence="8 9">
    <name type="scientific">Methylobrevis albus</name>
    <dbReference type="NCBI Taxonomy" id="2793297"/>
    <lineage>
        <taxon>Bacteria</taxon>
        <taxon>Pseudomonadati</taxon>
        <taxon>Pseudomonadota</taxon>
        <taxon>Alphaproteobacteria</taxon>
        <taxon>Hyphomicrobiales</taxon>
        <taxon>Pleomorphomonadaceae</taxon>
        <taxon>Methylobrevis</taxon>
    </lineage>
</organism>
<dbReference type="SUPFAM" id="SSF63867">
    <property type="entry name" value="MoeA C-terminal domain-like"/>
    <property type="match status" value="1"/>
</dbReference>
<keyword evidence="6" id="KW-0460">Magnesium</keyword>
<comment type="pathway">
    <text evidence="2 6">Cofactor biosynthesis; molybdopterin biosynthesis.</text>
</comment>
<dbReference type="SMART" id="SM00852">
    <property type="entry name" value="MoCF_biosynth"/>
    <property type="match status" value="1"/>
</dbReference>
<name>A0A931HYP8_9HYPH</name>
<dbReference type="EC" id="2.10.1.1" evidence="6"/>
<gene>
    <name evidence="8" type="ORF">I5731_02830</name>
</gene>
<dbReference type="RefSeq" id="WP_197309846.1">
    <property type="nucleotide sequence ID" value="NZ_JADZLT010000040.1"/>
</dbReference>
<dbReference type="InterPro" id="IPR005110">
    <property type="entry name" value="MoeA_linker/N"/>
</dbReference>
<protein>
    <recommendedName>
        <fullName evidence="6">Molybdopterin molybdenumtransferase</fullName>
        <ecNumber evidence="6">2.10.1.1</ecNumber>
    </recommendedName>
</protein>
<dbReference type="SUPFAM" id="SSF53218">
    <property type="entry name" value="Molybdenum cofactor biosynthesis proteins"/>
    <property type="match status" value="1"/>
</dbReference>
<dbReference type="Proteomes" id="UP000631694">
    <property type="component" value="Unassembled WGS sequence"/>
</dbReference>
<dbReference type="PANTHER" id="PTHR10192">
    <property type="entry name" value="MOLYBDOPTERIN BIOSYNTHESIS PROTEIN"/>
    <property type="match status" value="1"/>
</dbReference>
<evidence type="ECO:0000313" key="8">
    <source>
        <dbReference type="EMBL" id="MBH0236745.1"/>
    </source>
</evidence>
<dbReference type="GO" id="GO:0006777">
    <property type="term" value="P:Mo-molybdopterin cofactor biosynthetic process"/>
    <property type="evidence" value="ECO:0007669"/>
    <property type="project" value="UniProtKB-UniRule"/>
</dbReference>
<dbReference type="Gene3D" id="3.40.980.10">
    <property type="entry name" value="MoaB/Mog-like domain"/>
    <property type="match status" value="1"/>
</dbReference>
<dbReference type="Gene3D" id="2.40.340.10">
    <property type="entry name" value="MoeA, C-terminal, domain IV"/>
    <property type="match status" value="1"/>
</dbReference>
<dbReference type="InterPro" id="IPR036135">
    <property type="entry name" value="MoeA_linker/N_sf"/>
</dbReference>
<evidence type="ECO:0000256" key="2">
    <source>
        <dbReference type="ARBA" id="ARBA00005046"/>
    </source>
</evidence>
<comment type="cofactor">
    <cofactor evidence="6">
        <name>Mg(2+)</name>
        <dbReference type="ChEBI" id="CHEBI:18420"/>
    </cofactor>
</comment>
<dbReference type="PROSITE" id="PS01079">
    <property type="entry name" value="MOCF_BIOSYNTHESIS_2"/>
    <property type="match status" value="1"/>
</dbReference>
<dbReference type="Pfam" id="PF03453">
    <property type="entry name" value="MoeA_N"/>
    <property type="match status" value="1"/>
</dbReference>
<dbReference type="GO" id="GO:0005829">
    <property type="term" value="C:cytosol"/>
    <property type="evidence" value="ECO:0007669"/>
    <property type="project" value="TreeGrafter"/>
</dbReference>
<evidence type="ECO:0000259" key="7">
    <source>
        <dbReference type="SMART" id="SM00852"/>
    </source>
</evidence>
<dbReference type="PANTHER" id="PTHR10192:SF5">
    <property type="entry name" value="GEPHYRIN"/>
    <property type="match status" value="1"/>
</dbReference>
<comment type="catalytic activity">
    <reaction evidence="5">
        <text>adenylyl-molybdopterin + molybdate = Mo-molybdopterin + AMP + H(+)</text>
        <dbReference type="Rhea" id="RHEA:35047"/>
        <dbReference type="ChEBI" id="CHEBI:15378"/>
        <dbReference type="ChEBI" id="CHEBI:36264"/>
        <dbReference type="ChEBI" id="CHEBI:62727"/>
        <dbReference type="ChEBI" id="CHEBI:71302"/>
        <dbReference type="ChEBI" id="CHEBI:456215"/>
        <dbReference type="EC" id="2.10.1.1"/>
    </reaction>
</comment>
<evidence type="ECO:0000256" key="4">
    <source>
        <dbReference type="ARBA" id="ARBA00023150"/>
    </source>
</evidence>
<dbReference type="InterPro" id="IPR036688">
    <property type="entry name" value="MoeA_C_domain_IV_sf"/>
</dbReference>
<dbReference type="InterPro" id="IPR038987">
    <property type="entry name" value="MoeA-like"/>
</dbReference>
<dbReference type="GO" id="GO:0046872">
    <property type="term" value="F:metal ion binding"/>
    <property type="evidence" value="ECO:0007669"/>
    <property type="project" value="UniProtKB-UniRule"/>
</dbReference>
<dbReference type="InterPro" id="IPR001453">
    <property type="entry name" value="MoaB/Mog_dom"/>
</dbReference>
<keyword evidence="4 6" id="KW-0501">Molybdenum cofactor biosynthesis</keyword>
<comment type="function">
    <text evidence="1 6">Catalyzes the insertion of molybdate into adenylated molybdopterin with the concomitant release of AMP.</text>
</comment>
<dbReference type="GO" id="GO:0061599">
    <property type="term" value="F:molybdopterin molybdotransferase activity"/>
    <property type="evidence" value="ECO:0007669"/>
    <property type="project" value="UniProtKB-UniRule"/>
</dbReference>
<dbReference type="Pfam" id="PF00994">
    <property type="entry name" value="MoCF_biosynth"/>
    <property type="match status" value="1"/>
</dbReference>
<dbReference type="AlphaFoldDB" id="A0A931HYP8"/>
<evidence type="ECO:0000313" key="9">
    <source>
        <dbReference type="Proteomes" id="UP000631694"/>
    </source>
</evidence>
<dbReference type="Gene3D" id="2.170.190.11">
    <property type="entry name" value="Molybdopterin biosynthesis moea protein, domain 3"/>
    <property type="match status" value="1"/>
</dbReference>
<keyword evidence="6" id="KW-0479">Metal-binding</keyword>
<dbReference type="InterPro" id="IPR008284">
    <property type="entry name" value="MoCF_biosynth_CS"/>
</dbReference>
<accession>A0A931HYP8</accession>
<dbReference type="EMBL" id="JADZLT010000040">
    <property type="protein sequence ID" value="MBH0236745.1"/>
    <property type="molecule type" value="Genomic_DNA"/>
</dbReference>
<dbReference type="Gene3D" id="3.90.105.10">
    <property type="entry name" value="Molybdopterin biosynthesis moea protein, domain 2"/>
    <property type="match status" value="1"/>
</dbReference>
<dbReference type="CDD" id="cd00887">
    <property type="entry name" value="MoeA"/>
    <property type="match status" value="1"/>
</dbReference>
<proteinExistence type="inferred from homology"/>
<evidence type="ECO:0000256" key="5">
    <source>
        <dbReference type="ARBA" id="ARBA00047317"/>
    </source>
</evidence>
<evidence type="ECO:0000256" key="6">
    <source>
        <dbReference type="RuleBase" id="RU365090"/>
    </source>
</evidence>
<comment type="similarity">
    <text evidence="3 6">Belongs to the MoeA family.</text>
</comment>
<feature type="domain" description="MoaB/Mog" evidence="7">
    <location>
        <begin position="188"/>
        <end position="326"/>
    </location>
</feature>
<keyword evidence="9" id="KW-1185">Reference proteome</keyword>
<reference evidence="8" key="1">
    <citation type="submission" date="2020-12" db="EMBL/GenBank/DDBJ databases">
        <title>Methylobrevis albus sp. nov., isolated from fresh water lack sediment.</title>
        <authorList>
            <person name="Zou Q."/>
        </authorList>
    </citation>
    <scope>NUCLEOTIDE SEQUENCE</scope>
    <source>
        <strain evidence="8">L22</strain>
    </source>
</reference>
<dbReference type="InterPro" id="IPR005111">
    <property type="entry name" value="MoeA_C_domain_IV"/>
</dbReference>